<name>K9ZM94_ANACC</name>
<dbReference type="InterPro" id="IPR036869">
    <property type="entry name" value="J_dom_sf"/>
</dbReference>
<keyword evidence="4" id="KW-1185">Reference proteome</keyword>
<dbReference type="CDD" id="cd06257">
    <property type="entry name" value="DnaJ"/>
    <property type="match status" value="1"/>
</dbReference>
<dbReference type="PROSITE" id="PS50076">
    <property type="entry name" value="DNAJ_2"/>
    <property type="match status" value="1"/>
</dbReference>
<dbReference type="Proteomes" id="UP000010474">
    <property type="component" value="Chromosome"/>
</dbReference>
<keyword evidence="1" id="KW-0812">Transmembrane</keyword>
<dbReference type="AlphaFoldDB" id="K9ZM94"/>
<dbReference type="RefSeq" id="WP_015216284.1">
    <property type="nucleotide sequence ID" value="NC_019771.1"/>
</dbReference>
<dbReference type="PANTHER" id="PTHR44825:SF1">
    <property type="entry name" value="DNAJ HOMOLOG SUBFAMILY C MEMBER 4"/>
    <property type="match status" value="1"/>
</dbReference>
<dbReference type="SUPFAM" id="SSF46565">
    <property type="entry name" value="Chaperone J-domain"/>
    <property type="match status" value="1"/>
</dbReference>
<dbReference type="InterPro" id="IPR052763">
    <property type="entry name" value="DnaJ_C4"/>
</dbReference>
<reference evidence="4" key="1">
    <citation type="journal article" date="2013" name="Proc. Natl. Acad. Sci. U.S.A.">
        <title>Improving the coverage of the cyanobacterial phylum using diversity-driven genome sequencing.</title>
        <authorList>
            <person name="Shih P.M."/>
            <person name="Wu D."/>
            <person name="Latifi A."/>
            <person name="Axen S.D."/>
            <person name="Fewer D.P."/>
            <person name="Talla E."/>
            <person name="Calteau A."/>
            <person name="Cai F."/>
            <person name="Tandeau de Marsac N."/>
            <person name="Rippka R."/>
            <person name="Herdman M."/>
            <person name="Sivonen K."/>
            <person name="Coursin T."/>
            <person name="Laurent T."/>
            <person name="Goodwin L."/>
            <person name="Nolan M."/>
            <person name="Davenport K.W."/>
            <person name="Han C.S."/>
            <person name="Rubin E.M."/>
            <person name="Eisen J.A."/>
            <person name="Woyke T."/>
            <person name="Gugger M."/>
            <person name="Kerfeld C.A."/>
        </authorList>
    </citation>
    <scope>NUCLEOTIDE SEQUENCE [LARGE SCALE GENOMIC DNA]</scope>
    <source>
        <strain evidence="4">ATCC 27899 / PCC 7122</strain>
    </source>
</reference>
<keyword evidence="1" id="KW-1133">Transmembrane helix</keyword>
<dbReference type="STRING" id="272123.Anacy_4303"/>
<dbReference type="EMBL" id="CP003659">
    <property type="protein sequence ID" value="AFZ59667.1"/>
    <property type="molecule type" value="Genomic_DNA"/>
</dbReference>
<dbReference type="SMART" id="SM00271">
    <property type="entry name" value="DnaJ"/>
    <property type="match status" value="1"/>
</dbReference>
<sequence>MSQNGTNLQSGKTTYYSLLGLHPSASVINIRRAYRELSKQYHPDTTELPATLATAKFQQINEAYATLSHPERRLSYDIKIGYSRFGVIQAPTDLNQSVHKPYDYSKSMYLDASDRPLSSGEIFVLFVLGLTLVGCLLLAIAIGFVRGETSLLSPTLNPNPQQQISYIYPLNTPASKNSKFIISSAKI</sequence>
<organism evidence="3 4">
    <name type="scientific">Anabaena cylindrica (strain ATCC 27899 / PCC 7122)</name>
    <dbReference type="NCBI Taxonomy" id="272123"/>
    <lineage>
        <taxon>Bacteria</taxon>
        <taxon>Bacillati</taxon>
        <taxon>Cyanobacteriota</taxon>
        <taxon>Cyanophyceae</taxon>
        <taxon>Nostocales</taxon>
        <taxon>Nostocaceae</taxon>
        <taxon>Anabaena</taxon>
    </lineage>
</organism>
<dbReference type="PATRIC" id="fig|272123.3.peg.4688"/>
<keyword evidence="3" id="KW-0346">Stress response</keyword>
<dbReference type="Pfam" id="PF00226">
    <property type="entry name" value="DnaJ"/>
    <property type="match status" value="1"/>
</dbReference>
<keyword evidence="1" id="KW-0472">Membrane</keyword>
<feature type="transmembrane region" description="Helical" evidence="1">
    <location>
        <begin position="122"/>
        <end position="145"/>
    </location>
</feature>
<evidence type="ECO:0000313" key="4">
    <source>
        <dbReference type="Proteomes" id="UP000010474"/>
    </source>
</evidence>
<accession>K9ZM94</accession>
<evidence type="ECO:0000259" key="2">
    <source>
        <dbReference type="PROSITE" id="PS50076"/>
    </source>
</evidence>
<dbReference type="KEGG" id="acy:Anacy_4303"/>
<dbReference type="PRINTS" id="PR00625">
    <property type="entry name" value="JDOMAIN"/>
</dbReference>
<gene>
    <name evidence="3" type="ordered locus">Anacy_4303</name>
</gene>
<protein>
    <submittedName>
        <fullName evidence="3">Heat shock protein DnaJ domain protein</fullName>
    </submittedName>
</protein>
<dbReference type="Gene3D" id="1.10.287.110">
    <property type="entry name" value="DnaJ domain"/>
    <property type="match status" value="1"/>
</dbReference>
<dbReference type="eggNOG" id="COG0484">
    <property type="taxonomic scope" value="Bacteria"/>
</dbReference>
<dbReference type="InterPro" id="IPR001623">
    <property type="entry name" value="DnaJ_domain"/>
</dbReference>
<proteinExistence type="predicted"/>
<dbReference type="PANTHER" id="PTHR44825">
    <property type="match status" value="1"/>
</dbReference>
<dbReference type="HOGENOM" id="CLU_091338_1_0_3"/>
<evidence type="ECO:0000256" key="1">
    <source>
        <dbReference type="SAM" id="Phobius"/>
    </source>
</evidence>
<evidence type="ECO:0000313" key="3">
    <source>
        <dbReference type="EMBL" id="AFZ59667.1"/>
    </source>
</evidence>
<dbReference type="OrthoDB" id="9779889at2"/>
<feature type="domain" description="J" evidence="2">
    <location>
        <begin position="14"/>
        <end position="86"/>
    </location>
</feature>